<reference evidence="1" key="1">
    <citation type="journal article" date="2015" name="Nature">
        <title>Complex archaea that bridge the gap between prokaryotes and eukaryotes.</title>
        <authorList>
            <person name="Spang A."/>
            <person name="Saw J.H."/>
            <person name="Jorgensen S.L."/>
            <person name="Zaremba-Niedzwiedzka K."/>
            <person name="Martijn J."/>
            <person name="Lind A.E."/>
            <person name="van Eijk R."/>
            <person name="Schleper C."/>
            <person name="Guy L."/>
            <person name="Ettema T.J."/>
        </authorList>
    </citation>
    <scope>NUCLEOTIDE SEQUENCE</scope>
</reference>
<gene>
    <name evidence="1" type="ORF">LCGC14_2758610</name>
</gene>
<sequence>MFRRLRDRISESLTNVDDSVDKVEVNILEVLDQIEEMLREGVSFSVEVAGHLIPVKIIMEPIDEKTGDV</sequence>
<protein>
    <submittedName>
        <fullName evidence="1">Uncharacterized protein</fullName>
    </submittedName>
</protein>
<comment type="caution">
    <text evidence="1">The sequence shown here is derived from an EMBL/GenBank/DDBJ whole genome shotgun (WGS) entry which is preliminary data.</text>
</comment>
<dbReference type="EMBL" id="LAZR01050646">
    <property type="protein sequence ID" value="KKK86903.1"/>
    <property type="molecule type" value="Genomic_DNA"/>
</dbReference>
<proteinExistence type="predicted"/>
<accession>A0A0F8YZR2</accession>
<name>A0A0F8YZR2_9ZZZZ</name>
<organism evidence="1">
    <name type="scientific">marine sediment metagenome</name>
    <dbReference type="NCBI Taxonomy" id="412755"/>
    <lineage>
        <taxon>unclassified sequences</taxon>
        <taxon>metagenomes</taxon>
        <taxon>ecological metagenomes</taxon>
    </lineage>
</organism>
<evidence type="ECO:0000313" key="1">
    <source>
        <dbReference type="EMBL" id="KKK86903.1"/>
    </source>
</evidence>
<dbReference type="AlphaFoldDB" id="A0A0F8YZR2"/>